<evidence type="ECO:0000256" key="4">
    <source>
        <dbReference type="HAMAP-Rule" id="MF_00743"/>
    </source>
</evidence>
<keyword evidence="10" id="KW-1185">Reference proteome</keyword>
<protein>
    <recommendedName>
        <fullName evidence="4">Fumarate hydratase class II</fullName>
        <shortName evidence="4">Fumarase C</shortName>
        <ecNumber evidence="4">4.2.1.2</ecNumber>
    </recommendedName>
    <alternativeName>
        <fullName evidence="4">Aerobic fumarase</fullName>
    </alternativeName>
    <alternativeName>
        <fullName evidence="4">Iron-independent fumarase</fullName>
    </alternativeName>
</protein>
<feature type="domain" description="Fumarate lyase N-terminal" evidence="5">
    <location>
        <begin position="12"/>
        <end position="342"/>
    </location>
</feature>
<comment type="function">
    <text evidence="4">Involved in the TCA cycle. Catalyzes the stereospecific interconversion of fumarate to L-malate.</text>
</comment>
<dbReference type="EMBL" id="MKIO01000021">
    <property type="protein sequence ID" value="OLP56722.1"/>
    <property type="molecule type" value="Genomic_DNA"/>
</dbReference>
<organism evidence="7 9">
    <name type="scientific">Xaviernesmea rhizosphaerae</name>
    <dbReference type="NCBI Taxonomy" id="1672749"/>
    <lineage>
        <taxon>Bacteria</taxon>
        <taxon>Pseudomonadati</taxon>
        <taxon>Pseudomonadota</taxon>
        <taxon>Alphaproteobacteria</taxon>
        <taxon>Hyphomicrobiales</taxon>
        <taxon>Rhizobiaceae</taxon>
        <taxon>Rhizobium/Agrobacterium group</taxon>
        <taxon>Xaviernesmea</taxon>
    </lineage>
</organism>
<accession>A0A1Q9AMU9</accession>
<keyword evidence="4" id="KW-0963">Cytoplasm</keyword>
<dbReference type="Proteomes" id="UP000186143">
    <property type="component" value="Unassembled WGS sequence"/>
</dbReference>
<evidence type="ECO:0000313" key="9">
    <source>
        <dbReference type="Proteomes" id="UP000186143"/>
    </source>
</evidence>
<evidence type="ECO:0000313" key="7">
    <source>
        <dbReference type="EMBL" id="OLP56722.1"/>
    </source>
</evidence>
<dbReference type="UniPathway" id="UPA00223">
    <property type="reaction ID" value="UER01007"/>
</dbReference>
<comment type="subcellular location">
    <subcellularLocation>
        <location evidence="4">Cytoplasm</location>
    </subcellularLocation>
</comment>
<evidence type="ECO:0000313" key="10">
    <source>
        <dbReference type="Proteomes" id="UP000192652"/>
    </source>
</evidence>
<dbReference type="HAMAP" id="MF_00743">
    <property type="entry name" value="FumaraseC"/>
    <property type="match status" value="1"/>
</dbReference>
<dbReference type="Gene3D" id="1.10.275.10">
    <property type="entry name" value="Fumarase/aspartase (N-terminal domain)"/>
    <property type="match status" value="1"/>
</dbReference>
<dbReference type="NCBIfam" id="NF008909">
    <property type="entry name" value="PRK12273.1"/>
    <property type="match status" value="1"/>
</dbReference>
<dbReference type="FunFam" id="1.20.200.10:FF:000001">
    <property type="entry name" value="Fumarate hydratase, mitochondrial"/>
    <property type="match status" value="1"/>
</dbReference>
<dbReference type="PANTHER" id="PTHR11444">
    <property type="entry name" value="ASPARTATEAMMONIA/ARGININOSUCCINATE/ADENYLOSUCCINATE LYASE"/>
    <property type="match status" value="1"/>
</dbReference>
<comment type="subunit">
    <text evidence="4">Homotetramer.</text>
</comment>
<dbReference type="InterPro" id="IPR008948">
    <property type="entry name" value="L-Aspartase-like"/>
</dbReference>
<dbReference type="InterPro" id="IPR005677">
    <property type="entry name" value="Fum_hydII"/>
</dbReference>
<dbReference type="OrthoDB" id="9802809at2"/>
<keyword evidence="3 4" id="KW-0456">Lyase</keyword>
<dbReference type="Pfam" id="PF10415">
    <property type="entry name" value="FumaraseC_C"/>
    <property type="match status" value="1"/>
</dbReference>
<dbReference type="NCBIfam" id="TIGR00979">
    <property type="entry name" value="fumC_II"/>
    <property type="match status" value="1"/>
</dbReference>
<dbReference type="InterPro" id="IPR018951">
    <property type="entry name" value="Fumarase_C_C"/>
</dbReference>
<dbReference type="PANTHER" id="PTHR11444:SF1">
    <property type="entry name" value="FUMARATE HYDRATASE, MITOCHONDRIAL"/>
    <property type="match status" value="1"/>
</dbReference>
<comment type="similarity">
    <text evidence="1 4">Belongs to the class-II fumarase/aspartase family. Fumarase subfamily.</text>
</comment>
<dbReference type="Gene3D" id="1.10.40.30">
    <property type="entry name" value="Fumarase/aspartase (C-terminal domain)"/>
    <property type="match status" value="1"/>
</dbReference>
<evidence type="ECO:0000259" key="6">
    <source>
        <dbReference type="Pfam" id="PF10415"/>
    </source>
</evidence>
<comment type="pathway">
    <text evidence="4">Carbohydrate metabolism; tricarboxylic acid cycle; (S)-malate from fumarate: step 1/1.</text>
</comment>
<evidence type="ECO:0000259" key="5">
    <source>
        <dbReference type="Pfam" id="PF00206"/>
    </source>
</evidence>
<proteinExistence type="inferred from homology"/>
<dbReference type="PROSITE" id="PS00163">
    <property type="entry name" value="FUMARATE_LYASES"/>
    <property type="match status" value="1"/>
</dbReference>
<name>A0A1Q9AMU9_9HYPH</name>
<dbReference type="EC" id="4.2.1.2" evidence="4"/>
<dbReference type="STRING" id="1672749.BJF92_11615"/>
<dbReference type="SUPFAM" id="SSF48557">
    <property type="entry name" value="L-aspartase-like"/>
    <property type="match status" value="1"/>
</dbReference>
<comment type="caution">
    <text evidence="7">The sequence shown here is derived from an EMBL/GenBank/DDBJ whole genome shotgun (WGS) entry which is preliminary data.</text>
</comment>
<dbReference type="AlphaFoldDB" id="A0A1Q9AMU9"/>
<feature type="binding site" evidence="4">
    <location>
        <begin position="98"/>
        <end position="100"/>
    </location>
    <ligand>
        <name>substrate</name>
    </ligand>
</feature>
<dbReference type="InterPro" id="IPR022761">
    <property type="entry name" value="Fumarate_lyase_N"/>
</dbReference>
<feature type="binding site" evidence="4">
    <location>
        <begin position="324"/>
        <end position="326"/>
    </location>
    <ligand>
        <name>substrate</name>
    </ligand>
</feature>
<dbReference type="GO" id="GO:0005737">
    <property type="term" value="C:cytoplasm"/>
    <property type="evidence" value="ECO:0007669"/>
    <property type="project" value="UniProtKB-SubCell"/>
</dbReference>
<dbReference type="PRINTS" id="PR00149">
    <property type="entry name" value="FUMRATELYASE"/>
</dbReference>
<comment type="catalytic activity">
    <reaction evidence="4">
        <text>(S)-malate = fumarate + H2O</text>
        <dbReference type="Rhea" id="RHEA:12460"/>
        <dbReference type="ChEBI" id="CHEBI:15377"/>
        <dbReference type="ChEBI" id="CHEBI:15589"/>
        <dbReference type="ChEBI" id="CHEBI:29806"/>
        <dbReference type="EC" id="4.2.1.2"/>
    </reaction>
</comment>
<feature type="binding site" description="in site B" evidence="4">
    <location>
        <begin position="129"/>
        <end position="132"/>
    </location>
    <ligand>
        <name>substrate</name>
    </ligand>
</feature>
<dbReference type="Gene3D" id="1.20.200.10">
    <property type="entry name" value="Fumarase/aspartase (Central domain)"/>
    <property type="match status" value="1"/>
</dbReference>
<dbReference type="GO" id="GO:0004333">
    <property type="term" value="F:fumarate hydratase activity"/>
    <property type="evidence" value="ECO:0007669"/>
    <property type="project" value="UniProtKB-UniRule"/>
</dbReference>
<keyword evidence="2 4" id="KW-0816">Tricarboxylic acid cycle</keyword>
<reference evidence="7 9" key="1">
    <citation type="submission" date="2016-09" db="EMBL/GenBank/DDBJ databases">
        <title>Rhizobium sp. nov., a novel species isolated from the rice rhizosphere.</title>
        <authorList>
            <person name="Zhao J."/>
            <person name="Zhang X."/>
        </authorList>
    </citation>
    <scope>NUCLEOTIDE SEQUENCE [LARGE SCALE GENOMIC DNA]</scope>
    <source>
        <strain evidence="7 9">MH17</strain>
    </source>
</reference>
<comment type="miscellaneous">
    <text evidence="4">There are 2 substrate-binding sites: the catalytic A site, and the non-catalytic B site that may play a role in the transfer of substrate or product between the active site and the solvent. Alternatively, the B site may bind allosteric effectors.</text>
</comment>
<evidence type="ECO:0000256" key="1">
    <source>
        <dbReference type="ARBA" id="ARBA00009084"/>
    </source>
</evidence>
<evidence type="ECO:0000313" key="8">
    <source>
        <dbReference type="EMBL" id="OQP88326.1"/>
    </source>
</evidence>
<dbReference type="Pfam" id="PF00206">
    <property type="entry name" value="Lyase_1"/>
    <property type="match status" value="1"/>
</dbReference>
<feature type="active site" description="Proton donor/acceptor" evidence="4">
    <location>
        <position position="188"/>
    </location>
</feature>
<feature type="binding site" evidence="4">
    <location>
        <position position="319"/>
    </location>
    <ligand>
        <name>substrate</name>
    </ligand>
</feature>
<reference evidence="8 10" key="3">
    <citation type="journal article" date="2017" name="Antonie Van Leeuwenhoek">
        <title>Rhizobium rhizosphaerae sp. nov., a novel species isolated from rice rhizosphere.</title>
        <authorList>
            <person name="Zhao J.J."/>
            <person name="Zhang J."/>
            <person name="Zhang R.J."/>
            <person name="Zhang C.W."/>
            <person name="Yin H.Q."/>
            <person name="Zhang X.X."/>
        </authorList>
    </citation>
    <scope>NUCLEOTIDE SEQUENCE [LARGE SCALE GENOMIC DNA]</scope>
    <source>
        <strain evidence="8 10">RD15</strain>
    </source>
</reference>
<dbReference type="InterPro" id="IPR000362">
    <property type="entry name" value="Fumarate_lyase_fam"/>
</dbReference>
<feature type="site" description="Important for catalytic activity" evidence="4">
    <location>
        <position position="331"/>
    </location>
</feature>
<feature type="domain" description="Fumarase C C-terminal" evidence="6">
    <location>
        <begin position="408"/>
        <end position="460"/>
    </location>
</feature>
<reference evidence="8" key="2">
    <citation type="submission" date="2016-12" db="EMBL/GenBank/DDBJ databases">
        <authorList>
            <person name="Zhang X."/>
            <person name="Zhao J."/>
        </authorList>
    </citation>
    <scope>NUCLEOTIDE SEQUENCE</scope>
    <source>
        <strain evidence="8">RD15</strain>
    </source>
</reference>
<dbReference type="CDD" id="cd01362">
    <property type="entry name" value="Fumarase_classII"/>
    <property type="match status" value="1"/>
</dbReference>
<gene>
    <name evidence="4" type="primary">fumC</name>
    <name evidence="7" type="ORF">BJF92_11615</name>
    <name evidence="8" type="ORF">BTR14_02490</name>
</gene>
<dbReference type="GO" id="GO:0006106">
    <property type="term" value="P:fumarate metabolic process"/>
    <property type="evidence" value="ECO:0007669"/>
    <property type="project" value="InterPro"/>
</dbReference>
<dbReference type="GO" id="GO:0006099">
    <property type="term" value="P:tricarboxylic acid cycle"/>
    <property type="evidence" value="ECO:0007669"/>
    <property type="project" value="UniProtKB-UniRule"/>
</dbReference>
<dbReference type="RefSeq" id="WP_075633741.1">
    <property type="nucleotide sequence ID" value="NZ_MKIO01000021.1"/>
</dbReference>
<dbReference type="EMBL" id="MSPX01000001">
    <property type="protein sequence ID" value="OQP88326.1"/>
    <property type="molecule type" value="Genomic_DNA"/>
</dbReference>
<evidence type="ECO:0000256" key="2">
    <source>
        <dbReference type="ARBA" id="ARBA00022532"/>
    </source>
</evidence>
<dbReference type="InterPro" id="IPR020557">
    <property type="entry name" value="Fumarate_lyase_CS"/>
</dbReference>
<feature type="binding site" evidence="4">
    <location>
        <position position="187"/>
    </location>
    <ligand>
        <name>substrate</name>
    </ligand>
</feature>
<feature type="binding site" evidence="4">
    <location>
        <begin position="139"/>
        <end position="141"/>
    </location>
    <ligand>
        <name>substrate</name>
    </ligand>
</feature>
<feature type="active site" evidence="4">
    <location>
        <position position="318"/>
    </location>
</feature>
<dbReference type="Proteomes" id="UP000192652">
    <property type="component" value="Unassembled WGS sequence"/>
</dbReference>
<dbReference type="GO" id="GO:0006108">
    <property type="term" value="P:malate metabolic process"/>
    <property type="evidence" value="ECO:0007669"/>
    <property type="project" value="TreeGrafter"/>
</dbReference>
<dbReference type="FunFam" id="1.10.275.10:FF:000001">
    <property type="entry name" value="Fumarate hydratase, mitochondrial"/>
    <property type="match status" value="1"/>
</dbReference>
<evidence type="ECO:0000256" key="3">
    <source>
        <dbReference type="ARBA" id="ARBA00023239"/>
    </source>
</evidence>
<sequence length="463" mass="49090">MTATRTETDTFGPIEVAADRYWGAQAQRSLGNFKIGWEKQPLAIVRALGIVKQAAARTNMALGRLDKTVGDAIVAAAQEVIDGKLNDHFPLVVWQTGSGTQSNMNANEVISNRAIEMLGGVMGSKKPVHPNDHVNMSQSSNDTYPTAMHIACAERVVHDLLPALKHLHAALEAKVKAFDHIIKIGRTHTQDATPLTLGQEFSGYAAQVASSIKRIEMTLPGLQELAQGGTAVGTGLNAPIGFAEKVAEEIAAITGIAFTSAPNKFEALAAHDSMVFSHGAINSTAAALFKIANDIRLLGSGPRSGLGELSLPENEPGSSIMPGKVNPTQCEALTQVCVQVFGNHAALTFAGSQGHFELNVYNPLMAYNFLQSVQLLADAAISFTDNCVTGIEAREDNIKAALERSLMLVTALAPKIGYDNAAKIAKTAHKNGTTLREEAVGGGYVTDAEFDEVVRPETMISPA</sequence>
<dbReference type="FunFam" id="1.10.40.30:FF:000002">
    <property type="entry name" value="Fumarate hydratase class II"/>
    <property type="match status" value="1"/>
</dbReference>
<dbReference type="InterPro" id="IPR024083">
    <property type="entry name" value="Fumarase/histidase_N"/>
</dbReference>